<dbReference type="EMBL" id="JBHEZX010000006">
    <property type="protein sequence ID" value="MFC1410775.1"/>
    <property type="molecule type" value="Genomic_DNA"/>
</dbReference>
<accession>A0ABV6VAM3</accession>
<dbReference type="PANTHER" id="PTHR24361">
    <property type="entry name" value="MITOGEN-ACTIVATED KINASE KINASE KINASE"/>
    <property type="match status" value="1"/>
</dbReference>
<evidence type="ECO:0000313" key="3">
    <source>
        <dbReference type="Proteomes" id="UP001592582"/>
    </source>
</evidence>
<dbReference type="Gene3D" id="1.10.510.10">
    <property type="entry name" value="Transferase(Phosphotransferase) domain 1"/>
    <property type="match status" value="1"/>
</dbReference>
<organism evidence="2 3">
    <name type="scientific">Streptacidiphilus alkalitolerans</name>
    <dbReference type="NCBI Taxonomy" id="3342712"/>
    <lineage>
        <taxon>Bacteria</taxon>
        <taxon>Bacillati</taxon>
        <taxon>Actinomycetota</taxon>
        <taxon>Actinomycetes</taxon>
        <taxon>Kitasatosporales</taxon>
        <taxon>Streptomycetaceae</taxon>
        <taxon>Streptacidiphilus</taxon>
    </lineage>
</organism>
<dbReference type="PROSITE" id="PS50011">
    <property type="entry name" value="PROTEIN_KINASE_DOM"/>
    <property type="match status" value="1"/>
</dbReference>
<reference evidence="2 3" key="1">
    <citation type="submission" date="2024-09" db="EMBL/GenBank/DDBJ databases">
        <authorList>
            <person name="Lee S.D."/>
        </authorList>
    </citation>
    <scope>NUCLEOTIDE SEQUENCE [LARGE SCALE GENOMIC DNA]</scope>
    <source>
        <strain evidence="2 3">N1-1</strain>
    </source>
</reference>
<proteinExistence type="predicted"/>
<dbReference type="SUPFAM" id="SSF56112">
    <property type="entry name" value="Protein kinase-like (PK-like)"/>
    <property type="match status" value="1"/>
</dbReference>
<dbReference type="Pfam" id="PF00069">
    <property type="entry name" value="Pkinase"/>
    <property type="match status" value="1"/>
</dbReference>
<sequence length="305" mass="33308">MPHSLHTTAAQLIASVWGEEAGPDPVLVVDRRGTCLWRVETRTGPFALKITTPCPDPQGHVDSERLALVEAELLLALAADNTLTGLYEAHGTLADQEGSWLALRWVGGDDAEAAFAKLRHQPDPRTAATLAATMCEAVADLHAGGWRHGDLQDAHFILDGTRAQLLDFAMAHAPDRTPGSGPVTYRGAYDWFMSPELAQARLTTTPAEDLPLTTASEVWSLCAVIYACWTGTYPISTKTTTQSTPELRTELASGHWKPWETTRPWQYPAFEEIITSGLRLDPAQRPTARDLQHAFEHAAATTEPQ</sequence>
<feature type="domain" description="Protein kinase" evidence="1">
    <location>
        <begin position="1"/>
        <end position="296"/>
    </location>
</feature>
<keyword evidence="3" id="KW-1185">Reference proteome</keyword>
<dbReference type="InterPro" id="IPR053235">
    <property type="entry name" value="Ser_Thr_kinase"/>
</dbReference>
<dbReference type="InterPro" id="IPR000719">
    <property type="entry name" value="Prot_kinase_dom"/>
</dbReference>
<comment type="caution">
    <text evidence="2">The sequence shown here is derived from an EMBL/GenBank/DDBJ whole genome shotgun (WGS) entry which is preliminary data.</text>
</comment>
<dbReference type="SMART" id="SM00220">
    <property type="entry name" value="S_TKc"/>
    <property type="match status" value="1"/>
</dbReference>
<protein>
    <recommendedName>
        <fullName evidence="1">Protein kinase domain-containing protein</fullName>
    </recommendedName>
</protein>
<dbReference type="RefSeq" id="WP_380509110.1">
    <property type="nucleotide sequence ID" value="NZ_JBHEZX010000006.1"/>
</dbReference>
<dbReference type="Proteomes" id="UP001592582">
    <property type="component" value="Unassembled WGS sequence"/>
</dbReference>
<dbReference type="InterPro" id="IPR011009">
    <property type="entry name" value="Kinase-like_dom_sf"/>
</dbReference>
<evidence type="ECO:0000313" key="2">
    <source>
        <dbReference type="EMBL" id="MFC1410775.1"/>
    </source>
</evidence>
<name>A0ABV6VAM3_9ACTN</name>
<gene>
    <name evidence="2" type="ORF">ACEZDG_16035</name>
</gene>
<evidence type="ECO:0000259" key="1">
    <source>
        <dbReference type="PROSITE" id="PS50011"/>
    </source>
</evidence>